<evidence type="ECO:0000313" key="1">
    <source>
        <dbReference type="EMBL" id="MBC6468107.1"/>
    </source>
</evidence>
<dbReference type="Gene3D" id="1.10.357.10">
    <property type="entry name" value="Tetracycline Repressor, domain 2"/>
    <property type="match status" value="1"/>
</dbReference>
<reference evidence="1 2" key="1">
    <citation type="submission" date="2020-06" db="EMBL/GenBank/DDBJ databases">
        <title>Actinomadura xiongansis sp. nov., isolated from soil of Baiyangdian.</title>
        <authorList>
            <person name="Zhang X."/>
        </authorList>
    </citation>
    <scope>NUCLEOTIDE SEQUENCE [LARGE SCALE GENOMIC DNA]</scope>
    <source>
        <strain evidence="1 2">HBUM206468</strain>
    </source>
</reference>
<name>A0ABR7LTE4_9ACTN</name>
<protein>
    <recommendedName>
        <fullName evidence="3">Tetracyclin repressor SlmA-like C-terminal domain-containing protein</fullName>
    </recommendedName>
</protein>
<gene>
    <name evidence="1" type="ORF">HKK74_21805</name>
</gene>
<evidence type="ECO:0008006" key="3">
    <source>
        <dbReference type="Google" id="ProtNLM"/>
    </source>
</evidence>
<keyword evidence="2" id="KW-1185">Reference proteome</keyword>
<accession>A0ABR7LTE4</accession>
<evidence type="ECO:0000313" key="2">
    <source>
        <dbReference type="Proteomes" id="UP000805614"/>
    </source>
</evidence>
<dbReference type="RefSeq" id="WP_187245105.1">
    <property type="nucleotide sequence ID" value="NZ_BAAAOK010000037.1"/>
</dbReference>
<dbReference type="Proteomes" id="UP000805614">
    <property type="component" value="Unassembled WGS sequence"/>
</dbReference>
<dbReference type="EMBL" id="JABVEC010000016">
    <property type="protein sequence ID" value="MBC6468107.1"/>
    <property type="molecule type" value="Genomic_DNA"/>
</dbReference>
<proteinExistence type="predicted"/>
<organism evidence="1 2">
    <name type="scientific">Actinomadura alba</name>
    <dbReference type="NCBI Taxonomy" id="406431"/>
    <lineage>
        <taxon>Bacteria</taxon>
        <taxon>Bacillati</taxon>
        <taxon>Actinomycetota</taxon>
        <taxon>Actinomycetes</taxon>
        <taxon>Streptosporangiales</taxon>
        <taxon>Thermomonosporaceae</taxon>
        <taxon>Actinomadura</taxon>
    </lineage>
</organism>
<sequence>MIFILGHREHNKQIAADLFTFAQDAGLMRSDTDPQIIELAVEVGDRVFQLAFEHNLRGDQRIIAEGIEVVTGYLERYATPAGNTGISRPTQDDPA</sequence>
<comment type="caution">
    <text evidence="1">The sequence shown here is derived from an EMBL/GenBank/DDBJ whole genome shotgun (WGS) entry which is preliminary data.</text>
</comment>